<dbReference type="OrthoDB" id="10552542at2759"/>
<dbReference type="Proteomes" id="UP000664169">
    <property type="component" value="Unassembled WGS sequence"/>
</dbReference>
<sequence length="167" mass="17548">MHFNLLAATLALLPAAFAAPADPAPASTQCNPKTLTRAYFVNCYTNPTDGTRGEVDFFKKAPLKTFGHANPDIVSVVSDGINEVWENGGGITTTAVGSTSATFAWTINYTQESISDVPPGFEVGNATLSTGQKFALFKGDSELLRKTGSNPTFSCGVIYTAVQTNGS</sequence>
<feature type="chain" id="PRO_5034379713" evidence="1">
    <location>
        <begin position="19"/>
        <end position="167"/>
    </location>
</feature>
<comment type="caution">
    <text evidence="2">The sequence shown here is derived from an EMBL/GenBank/DDBJ whole genome shotgun (WGS) entry which is preliminary data.</text>
</comment>
<dbReference type="AlphaFoldDB" id="A0A8H3I0J5"/>
<evidence type="ECO:0000313" key="2">
    <source>
        <dbReference type="EMBL" id="CAF9910267.1"/>
    </source>
</evidence>
<proteinExistence type="predicted"/>
<name>A0A8H3I0J5_9LECA</name>
<organism evidence="2 3">
    <name type="scientific">Gomphillus americanus</name>
    <dbReference type="NCBI Taxonomy" id="1940652"/>
    <lineage>
        <taxon>Eukaryota</taxon>
        <taxon>Fungi</taxon>
        <taxon>Dikarya</taxon>
        <taxon>Ascomycota</taxon>
        <taxon>Pezizomycotina</taxon>
        <taxon>Lecanoromycetes</taxon>
        <taxon>OSLEUM clade</taxon>
        <taxon>Ostropomycetidae</taxon>
        <taxon>Ostropales</taxon>
        <taxon>Graphidaceae</taxon>
        <taxon>Gomphilloideae</taxon>
        <taxon>Gomphillus</taxon>
    </lineage>
</organism>
<feature type="signal peptide" evidence="1">
    <location>
        <begin position="1"/>
        <end position="18"/>
    </location>
</feature>
<accession>A0A8H3I0J5</accession>
<gene>
    <name evidence="2" type="ORF">GOMPHAMPRED_007026</name>
</gene>
<protein>
    <submittedName>
        <fullName evidence="2">Uncharacterized protein</fullName>
    </submittedName>
</protein>
<keyword evidence="1" id="KW-0732">Signal</keyword>
<evidence type="ECO:0000313" key="3">
    <source>
        <dbReference type="Proteomes" id="UP000664169"/>
    </source>
</evidence>
<reference evidence="2" key="1">
    <citation type="submission" date="2021-03" db="EMBL/GenBank/DDBJ databases">
        <authorList>
            <person name="Tagirdzhanova G."/>
        </authorList>
    </citation>
    <scope>NUCLEOTIDE SEQUENCE</scope>
</reference>
<dbReference type="EMBL" id="CAJPDQ010000005">
    <property type="protein sequence ID" value="CAF9910267.1"/>
    <property type="molecule type" value="Genomic_DNA"/>
</dbReference>
<evidence type="ECO:0000256" key="1">
    <source>
        <dbReference type="SAM" id="SignalP"/>
    </source>
</evidence>
<keyword evidence="3" id="KW-1185">Reference proteome</keyword>